<dbReference type="PANTHER" id="PTHR46679">
    <property type="match status" value="1"/>
</dbReference>
<feature type="signal peptide" evidence="6">
    <location>
        <begin position="1"/>
        <end position="20"/>
    </location>
</feature>
<evidence type="ECO:0000256" key="3">
    <source>
        <dbReference type="ARBA" id="ARBA00022982"/>
    </source>
</evidence>
<dbReference type="AlphaFoldDB" id="A0ABD3MNA5"/>
<dbReference type="InterPro" id="IPR011767">
    <property type="entry name" value="GLR_AS"/>
</dbReference>
<name>A0ABD3MNA5_9STRA</name>
<keyword evidence="9" id="KW-1185">Reference proteome</keyword>
<evidence type="ECO:0000256" key="4">
    <source>
        <dbReference type="ARBA" id="ARBA00023157"/>
    </source>
</evidence>
<keyword evidence="2" id="KW-0813">Transport</keyword>
<dbReference type="InterPro" id="IPR002109">
    <property type="entry name" value="Glutaredoxin"/>
</dbReference>
<dbReference type="SUPFAM" id="SSF52833">
    <property type="entry name" value="Thioredoxin-like"/>
    <property type="match status" value="1"/>
</dbReference>
<evidence type="ECO:0000256" key="5">
    <source>
        <dbReference type="ARBA" id="ARBA00023284"/>
    </source>
</evidence>
<evidence type="ECO:0000313" key="8">
    <source>
        <dbReference type="EMBL" id="KAL3765393.1"/>
    </source>
</evidence>
<keyword evidence="6" id="KW-0732">Signal</keyword>
<dbReference type="CDD" id="cd03419">
    <property type="entry name" value="GRX_GRXh_1_2_like"/>
    <property type="match status" value="1"/>
</dbReference>
<dbReference type="Pfam" id="PF00462">
    <property type="entry name" value="Glutaredoxin"/>
    <property type="match status" value="1"/>
</dbReference>
<evidence type="ECO:0000256" key="2">
    <source>
        <dbReference type="ARBA" id="ARBA00022448"/>
    </source>
</evidence>
<organism evidence="8 9">
    <name type="scientific">Discostella pseudostelligera</name>
    <dbReference type="NCBI Taxonomy" id="259834"/>
    <lineage>
        <taxon>Eukaryota</taxon>
        <taxon>Sar</taxon>
        <taxon>Stramenopiles</taxon>
        <taxon>Ochrophyta</taxon>
        <taxon>Bacillariophyta</taxon>
        <taxon>Coscinodiscophyceae</taxon>
        <taxon>Thalassiosirophycidae</taxon>
        <taxon>Stephanodiscales</taxon>
        <taxon>Stephanodiscaceae</taxon>
        <taxon>Discostella</taxon>
    </lineage>
</organism>
<dbReference type="PRINTS" id="PR00160">
    <property type="entry name" value="GLUTAREDOXIN"/>
</dbReference>
<gene>
    <name evidence="8" type="ORF">ACHAWU_002311</name>
</gene>
<sequence length="245" mass="27402">MNASDLRWVITILFYSSCCCHCTISSAFQHGHHQQLLLLSHRPSSSTTVHHPSHLYGMKRPILDRLASFVFKLENDRVFNASVLDEKGRSGEPMEWAEENSFANQLSQIVSNNDIGYTFKQTVADLVADQYDREARAKSITSFNEENSVAMYSFTTCPFCRKAKDYLDENSIPYSSIELDLLPGNEGNEIRSELGRMTKRTSVPSIFIGGKYIGGCNDGPGLLPLAREGKLDDLLQNAGVKRIAK</sequence>
<feature type="domain" description="Glutaredoxin" evidence="7">
    <location>
        <begin position="149"/>
        <end position="213"/>
    </location>
</feature>
<protein>
    <recommendedName>
        <fullName evidence="7">Glutaredoxin domain-containing protein</fullName>
    </recommendedName>
</protein>
<reference evidence="8 9" key="1">
    <citation type="submission" date="2024-10" db="EMBL/GenBank/DDBJ databases">
        <title>Updated reference genomes for cyclostephanoid diatoms.</title>
        <authorList>
            <person name="Roberts W.R."/>
            <person name="Alverson A.J."/>
        </authorList>
    </citation>
    <scope>NUCLEOTIDE SEQUENCE [LARGE SCALE GENOMIC DNA]</scope>
    <source>
        <strain evidence="8 9">AJA232-27</strain>
    </source>
</reference>
<dbReference type="PROSITE" id="PS51354">
    <property type="entry name" value="GLUTAREDOXIN_2"/>
    <property type="match status" value="1"/>
</dbReference>
<accession>A0ABD3MNA5</accession>
<dbReference type="Proteomes" id="UP001530293">
    <property type="component" value="Unassembled WGS sequence"/>
</dbReference>
<feature type="chain" id="PRO_5044885472" description="Glutaredoxin domain-containing protein" evidence="6">
    <location>
        <begin position="21"/>
        <end position="245"/>
    </location>
</feature>
<keyword evidence="5" id="KW-0676">Redox-active center</keyword>
<evidence type="ECO:0000259" key="7">
    <source>
        <dbReference type="Pfam" id="PF00462"/>
    </source>
</evidence>
<dbReference type="InterPro" id="IPR036249">
    <property type="entry name" value="Thioredoxin-like_sf"/>
</dbReference>
<proteinExistence type="inferred from homology"/>
<comment type="similarity">
    <text evidence="1">Belongs to the glutaredoxin family.</text>
</comment>
<dbReference type="PANTHER" id="PTHR46679:SF1">
    <property type="entry name" value="GLUTAREDOXIN-2, MITOCHONDRIAL"/>
    <property type="match status" value="1"/>
</dbReference>
<dbReference type="EMBL" id="JALLBG020000096">
    <property type="protein sequence ID" value="KAL3765393.1"/>
    <property type="molecule type" value="Genomic_DNA"/>
</dbReference>
<evidence type="ECO:0000313" key="9">
    <source>
        <dbReference type="Proteomes" id="UP001530293"/>
    </source>
</evidence>
<dbReference type="InterPro" id="IPR014025">
    <property type="entry name" value="Glutaredoxin_subgr"/>
</dbReference>
<dbReference type="PROSITE" id="PS00195">
    <property type="entry name" value="GLUTAREDOXIN_1"/>
    <property type="match status" value="1"/>
</dbReference>
<dbReference type="Gene3D" id="3.40.30.10">
    <property type="entry name" value="Glutaredoxin"/>
    <property type="match status" value="1"/>
</dbReference>
<comment type="caution">
    <text evidence="8">The sequence shown here is derived from an EMBL/GenBank/DDBJ whole genome shotgun (WGS) entry which is preliminary data.</text>
</comment>
<evidence type="ECO:0000256" key="1">
    <source>
        <dbReference type="ARBA" id="ARBA00007787"/>
    </source>
</evidence>
<evidence type="ECO:0000256" key="6">
    <source>
        <dbReference type="SAM" id="SignalP"/>
    </source>
</evidence>
<keyword evidence="3" id="KW-0249">Electron transport</keyword>
<keyword evidence="4" id="KW-1015">Disulfide bond</keyword>